<protein>
    <submittedName>
        <fullName evidence="1">Uncharacterized protein</fullName>
    </submittedName>
</protein>
<evidence type="ECO:0000313" key="2">
    <source>
        <dbReference type="Proteomes" id="UP000824120"/>
    </source>
</evidence>
<gene>
    <name evidence="1" type="ORF">H5410_056545</name>
</gene>
<comment type="caution">
    <text evidence="1">The sequence shown here is derived from an EMBL/GenBank/DDBJ whole genome shotgun (WGS) entry which is preliminary data.</text>
</comment>
<reference evidence="1 2" key="1">
    <citation type="submission" date="2020-09" db="EMBL/GenBank/DDBJ databases">
        <title>De no assembly of potato wild relative species, Solanum commersonii.</title>
        <authorList>
            <person name="Cho K."/>
        </authorList>
    </citation>
    <scope>NUCLEOTIDE SEQUENCE [LARGE SCALE GENOMIC DNA]</scope>
    <source>
        <strain evidence="1">LZ3.2</strain>
        <tissue evidence="1">Leaf</tissue>
    </source>
</reference>
<dbReference type="EMBL" id="JACXVP010000011">
    <property type="protein sequence ID" value="KAG5576411.1"/>
    <property type="molecule type" value="Genomic_DNA"/>
</dbReference>
<accession>A0A9J5WKJ5</accession>
<sequence length="144" mass="16722">MELIRPDSQINPFSRSNVPRVSKPLVLPIFVYYNIGQDLSFGVGWSRWVNRPIFKVKLSPERVNPIFCRFLCASPWIVWSSIFSTSFLPKVFVEVRPDLNYGSMDPLVIWISDVIFAKKFHGRPSRPQLWSRLIPMGKPTHFQG</sequence>
<proteinExistence type="predicted"/>
<dbReference type="Proteomes" id="UP000824120">
    <property type="component" value="Chromosome 11"/>
</dbReference>
<dbReference type="AlphaFoldDB" id="A0A9J5WKJ5"/>
<evidence type="ECO:0000313" key="1">
    <source>
        <dbReference type="EMBL" id="KAG5576411.1"/>
    </source>
</evidence>
<name>A0A9J5WKJ5_SOLCO</name>
<organism evidence="1 2">
    <name type="scientific">Solanum commersonii</name>
    <name type="common">Commerson's wild potato</name>
    <name type="synonym">Commerson's nightshade</name>
    <dbReference type="NCBI Taxonomy" id="4109"/>
    <lineage>
        <taxon>Eukaryota</taxon>
        <taxon>Viridiplantae</taxon>
        <taxon>Streptophyta</taxon>
        <taxon>Embryophyta</taxon>
        <taxon>Tracheophyta</taxon>
        <taxon>Spermatophyta</taxon>
        <taxon>Magnoliopsida</taxon>
        <taxon>eudicotyledons</taxon>
        <taxon>Gunneridae</taxon>
        <taxon>Pentapetalae</taxon>
        <taxon>asterids</taxon>
        <taxon>lamiids</taxon>
        <taxon>Solanales</taxon>
        <taxon>Solanaceae</taxon>
        <taxon>Solanoideae</taxon>
        <taxon>Solaneae</taxon>
        <taxon>Solanum</taxon>
    </lineage>
</organism>
<keyword evidence="2" id="KW-1185">Reference proteome</keyword>